<reference evidence="1" key="2">
    <citation type="journal article" date="2014" name="ISME J.">
        <title>Microbial stratification in low pH oxic and suboxic macroscopic growths along an acid mine drainage.</title>
        <authorList>
            <person name="Mendez-Garcia C."/>
            <person name="Mesa V."/>
            <person name="Sprenger R.R."/>
            <person name="Richter M."/>
            <person name="Diez M.S."/>
            <person name="Solano J."/>
            <person name="Bargiela R."/>
            <person name="Golyshina O.V."/>
            <person name="Manteca A."/>
            <person name="Ramos J.L."/>
            <person name="Gallego J.R."/>
            <person name="Llorente I."/>
            <person name="Martins Dos Santos V.A."/>
            <person name="Jensen O.N."/>
            <person name="Pelaez A.I."/>
            <person name="Sanchez J."/>
            <person name="Ferrer M."/>
        </authorList>
    </citation>
    <scope>NUCLEOTIDE SEQUENCE</scope>
</reference>
<dbReference type="CDD" id="cd02440">
    <property type="entry name" value="AdoMet_MTases"/>
    <property type="match status" value="1"/>
</dbReference>
<sequence length="187" mass="21501">MWLDPYSARYSTPENVAMYRSERLSGNQIIDIGSGAGMQSIFFSKNSKVIGLEINKTRNLMSNLNAEAFAWNKPTFIRGDFNDLKITDFEEPIIFSDPLRPVLESERETNSLSPNPESIYDSYGEISENFVFDLPPQMERNKIKFTNFESEYISVNGVLNRFTIYLGNLIKKRFSAVMLPELIRIES</sequence>
<comment type="caution">
    <text evidence="1">The sequence shown here is derived from an EMBL/GenBank/DDBJ whole genome shotgun (WGS) entry which is preliminary data.</text>
</comment>
<proteinExistence type="predicted"/>
<accession>T0ZQ58</accession>
<name>T0ZQ58_9ZZZZ</name>
<dbReference type="SUPFAM" id="SSF53335">
    <property type="entry name" value="S-adenosyl-L-methionine-dependent methyltransferases"/>
    <property type="match status" value="1"/>
</dbReference>
<dbReference type="EMBL" id="AUZX01014532">
    <property type="protein sequence ID" value="EQD31940.1"/>
    <property type="molecule type" value="Genomic_DNA"/>
</dbReference>
<dbReference type="PANTHER" id="PTHR14741">
    <property type="entry name" value="S-ADENOSYLMETHIONINE-DEPENDENT METHYLTRANSFERASE RELATED"/>
    <property type="match status" value="1"/>
</dbReference>
<feature type="non-terminal residue" evidence="1">
    <location>
        <position position="187"/>
    </location>
</feature>
<protein>
    <submittedName>
        <fullName evidence="1">Methyltransferase</fullName>
    </submittedName>
</protein>
<reference evidence="1" key="1">
    <citation type="submission" date="2013-08" db="EMBL/GenBank/DDBJ databases">
        <authorList>
            <person name="Mendez C."/>
            <person name="Richter M."/>
            <person name="Ferrer M."/>
            <person name="Sanchez J."/>
        </authorList>
    </citation>
    <scope>NUCLEOTIDE SEQUENCE</scope>
</reference>
<dbReference type="InterPro" id="IPR019012">
    <property type="entry name" value="RNA_cap_Gua-N2-MeTrfase"/>
</dbReference>
<organism evidence="1">
    <name type="scientific">mine drainage metagenome</name>
    <dbReference type="NCBI Taxonomy" id="410659"/>
    <lineage>
        <taxon>unclassified sequences</taxon>
        <taxon>metagenomes</taxon>
        <taxon>ecological metagenomes</taxon>
    </lineage>
</organism>
<dbReference type="GO" id="GO:0071164">
    <property type="term" value="F:RNA cap trimethylguanosine synthase activity"/>
    <property type="evidence" value="ECO:0007669"/>
    <property type="project" value="TreeGrafter"/>
</dbReference>
<dbReference type="InterPro" id="IPR029063">
    <property type="entry name" value="SAM-dependent_MTases_sf"/>
</dbReference>
<keyword evidence="1" id="KW-0808">Transferase</keyword>
<dbReference type="Pfam" id="PF09445">
    <property type="entry name" value="Methyltransf_15"/>
    <property type="match status" value="1"/>
</dbReference>
<dbReference type="PANTHER" id="PTHR14741:SF32">
    <property type="entry name" value="TRIMETHYLGUANOSINE SYNTHASE"/>
    <property type="match status" value="1"/>
</dbReference>
<dbReference type="AlphaFoldDB" id="T0ZQ58"/>
<dbReference type="Gene3D" id="3.40.50.150">
    <property type="entry name" value="Vaccinia Virus protein VP39"/>
    <property type="match status" value="1"/>
</dbReference>
<gene>
    <name evidence="1" type="ORF">B1A_19678</name>
</gene>
<evidence type="ECO:0000313" key="1">
    <source>
        <dbReference type="EMBL" id="EQD31940.1"/>
    </source>
</evidence>
<keyword evidence="1" id="KW-0489">Methyltransferase</keyword>